<dbReference type="Pfam" id="PF05947">
    <property type="entry name" value="T6SS_TssF"/>
    <property type="match status" value="1"/>
</dbReference>
<dbReference type="PANTHER" id="PTHR35370">
    <property type="entry name" value="CYTOPLASMIC PROTEIN-RELATED-RELATED"/>
    <property type="match status" value="1"/>
</dbReference>
<accession>A0ABM9NGV0</accession>
<dbReference type="NCBIfam" id="TIGR03359">
    <property type="entry name" value="VI_chp_6"/>
    <property type="match status" value="1"/>
</dbReference>
<dbReference type="Proteomes" id="UP001497493">
    <property type="component" value="Chromosome"/>
</dbReference>
<dbReference type="PANTHER" id="PTHR35370:SF1">
    <property type="entry name" value="TYPE VI SECRETION SYSTEM COMPONENT TSSF1"/>
    <property type="match status" value="1"/>
</dbReference>
<dbReference type="InterPro" id="IPR010272">
    <property type="entry name" value="T6SS_TssF"/>
</dbReference>
<evidence type="ECO:0000313" key="2">
    <source>
        <dbReference type="Proteomes" id="UP001497493"/>
    </source>
</evidence>
<dbReference type="PIRSF" id="PIRSF028304">
    <property type="entry name" value="UCP028304"/>
    <property type="match status" value="1"/>
</dbReference>
<gene>
    <name evidence="1" type="ORF">MECH1_V1_0955</name>
</gene>
<name>A0ABM9NGV0_9GAMM</name>
<organism evidence="1 2">
    <name type="scientific">Candidatus Methylocalor cossyra</name>
    <dbReference type="NCBI Taxonomy" id="3108543"/>
    <lineage>
        <taxon>Bacteria</taxon>
        <taxon>Pseudomonadati</taxon>
        <taxon>Pseudomonadota</taxon>
        <taxon>Gammaproteobacteria</taxon>
        <taxon>Methylococcales</taxon>
        <taxon>Methylococcaceae</taxon>
        <taxon>Candidatus Methylocalor</taxon>
    </lineage>
</organism>
<dbReference type="RefSeq" id="WP_348759269.1">
    <property type="nucleotide sequence ID" value="NZ_OZ026884.1"/>
</dbReference>
<keyword evidence="2" id="KW-1185">Reference proteome</keyword>
<evidence type="ECO:0000313" key="1">
    <source>
        <dbReference type="EMBL" id="CAL1239731.1"/>
    </source>
</evidence>
<protein>
    <submittedName>
        <fullName evidence="1">Protein ImpG/VasA</fullName>
    </submittedName>
</protein>
<dbReference type="EMBL" id="OZ026884">
    <property type="protein sequence ID" value="CAL1239731.1"/>
    <property type="molecule type" value="Genomic_DNA"/>
</dbReference>
<proteinExistence type="predicted"/>
<sequence length="622" mass="68882">MDPRLLKYYNDELQHLREVGAEFAAEFPKIAGRLGLDQFECTDPYVERLLEGFAFLAARVQLKLDAQFPAFTQHLLEVVYPHLLAPLPSMAVVWMQPDPGEGSLAEGVRLPPGTLLRSQVAKGEQTACEYRTAHEVVLWPLELVQAQYLPSPSALAALGIGGGGKAGLKLTLRTQGALPFAQLPLTELPLFLRGAGALPTRLYEQLLANAVGLVAQPTPRPAAWTEVVEDPVRRLGFADAEALLPYGPRSFQGYRLLQEYFAFPERYLFVKLRGLERAVRRCDGAELDLVVLFDRSDAQLENAVDAGNFALFATPVVNLFPKTTDRIHLSHCVPEYHVVPDRTRPLDYEVHSVTEAQGYGATLAERREFLPFYRSRSGYWRRDERAFYTLRRERRLLSAKERRQGARSSYIGSETYIALVDADAAPYGGDLKQLGLETLCTNRDLPLVMPVGVGPTDFTLQASAPVLAIRCLAGPTRPRPSAAEGDTVWRLIGHLALNYLSLADTEGGSGAAALRELLSLYGDMGDAALRRQVEGILSVGVRNVVRRIDTQGPLVFGRGLEIALEFDEAAFEGSGFFLLGAVLEQFFARYASLNSFTETAIRTTDRGEIMRWPIRIGQRHTL</sequence>
<reference evidence="1 2" key="1">
    <citation type="submission" date="2024-04" db="EMBL/GenBank/DDBJ databases">
        <authorList>
            <person name="Cremers G."/>
        </authorList>
    </citation>
    <scope>NUCLEOTIDE SEQUENCE [LARGE SCALE GENOMIC DNA]</scope>
    <source>
        <strain evidence="1">MeCH1-AG</strain>
    </source>
</reference>